<name>A0AAE3VD26_9BACT</name>
<dbReference type="InterPro" id="IPR036477">
    <property type="entry name" value="Formyl_transf_N_sf"/>
</dbReference>
<organism evidence="1 2">
    <name type="scientific">Oligosphaera ethanolica</name>
    <dbReference type="NCBI Taxonomy" id="760260"/>
    <lineage>
        <taxon>Bacteria</taxon>
        <taxon>Pseudomonadati</taxon>
        <taxon>Lentisphaerota</taxon>
        <taxon>Oligosphaeria</taxon>
        <taxon>Oligosphaerales</taxon>
        <taxon>Oligosphaeraceae</taxon>
        <taxon>Oligosphaera</taxon>
    </lineage>
</organism>
<evidence type="ECO:0000313" key="2">
    <source>
        <dbReference type="Proteomes" id="UP001238163"/>
    </source>
</evidence>
<dbReference type="EMBL" id="JAUSVL010000001">
    <property type="protein sequence ID" value="MDQ0288083.1"/>
    <property type="molecule type" value="Genomic_DNA"/>
</dbReference>
<accession>A0AAE3VD26</accession>
<gene>
    <name evidence="1" type="ORF">J3R75_000190</name>
</gene>
<sequence length="298" mass="32758">MPDITPLLPPSQNRKPHTAIFLSGSGSNAEEIIKVLQALDSAPLELKALVTDAPKTSRAVELGKNYKLPVIGVDIREFYAQHGESRVSIATPKGQAVRKAWTDEVRRQIAPLQLDFAIFAGFVPLTNLTEDFPCLNVHPGDLTYLKNGERLLVGLHTVPIERAILEGLHSLRSSVIIALPYTGKGAEMDNGPVLGISGEVPVDLDGVSHATLLADMRKRPSLRPRGGFGDRLEAVAKKNQENLKRGGDWVVFPRVVIDYAEGRFGMAENDQLMYLIGDKWHAIKTVIYHQNGHKELVL</sequence>
<dbReference type="Gene3D" id="3.40.50.170">
    <property type="entry name" value="Formyl transferase, N-terminal domain"/>
    <property type="match status" value="1"/>
</dbReference>
<dbReference type="SUPFAM" id="SSF53328">
    <property type="entry name" value="Formyltransferase"/>
    <property type="match status" value="1"/>
</dbReference>
<protein>
    <submittedName>
        <fullName evidence="1">Folate-dependent phosphoribosylglycinamide formyltransferase PurN</fullName>
    </submittedName>
</protein>
<proteinExistence type="predicted"/>
<reference evidence="1" key="1">
    <citation type="submission" date="2023-07" db="EMBL/GenBank/DDBJ databases">
        <title>Genomic Encyclopedia of Type Strains, Phase IV (KMG-IV): sequencing the most valuable type-strain genomes for metagenomic binning, comparative biology and taxonomic classification.</title>
        <authorList>
            <person name="Goeker M."/>
        </authorList>
    </citation>
    <scope>NUCLEOTIDE SEQUENCE</scope>
    <source>
        <strain evidence="1">DSM 24202</strain>
    </source>
</reference>
<keyword evidence="2" id="KW-1185">Reference proteome</keyword>
<dbReference type="AlphaFoldDB" id="A0AAE3VD26"/>
<comment type="caution">
    <text evidence="1">The sequence shown here is derived from an EMBL/GenBank/DDBJ whole genome shotgun (WGS) entry which is preliminary data.</text>
</comment>
<dbReference type="RefSeq" id="WP_307259253.1">
    <property type="nucleotide sequence ID" value="NZ_JAUSVL010000001.1"/>
</dbReference>
<evidence type="ECO:0000313" key="1">
    <source>
        <dbReference type="EMBL" id="MDQ0288083.1"/>
    </source>
</evidence>
<dbReference type="Proteomes" id="UP001238163">
    <property type="component" value="Unassembled WGS sequence"/>
</dbReference>